<name>A0A8K0KIC2_LADFU</name>
<dbReference type="Proteomes" id="UP000792457">
    <property type="component" value="Unassembled WGS sequence"/>
</dbReference>
<proteinExistence type="predicted"/>
<evidence type="ECO:0000313" key="2">
    <source>
        <dbReference type="EMBL" id="KAG8234779.1"/>
    </source>
</evidence>
<dbReference type="AlphaFoldDB" id="A0A8K0KIC2"/>
<dbReference type="OrthoDB" id="8194810at2759"/>
<feature type="compositionally biased region" description="Acidic residues" evidence="1">
    <location>
        <begin position="145"/>
        <end position="154"/>
    </location>
</feature>
<evidence type="ECO:0008006" key="4">
    <source>
        <dbReference type="Google" id="ProtNLM"/>
    </source>
</evidence>
<keyword evidence="3" id="KW-1185">Reference proteome</keyword>
<dbReference type="EMBL" id="KZ308844">
    <property type="protein sequence ID" value="KAG8234779.1"/>
    <property type="molecule type" value="Genomic_DNA"/>
</dbReference>
<organism evidence="2 3">
    <name type="scientific">Ladona fulva</name>
    <name type="common">Scarce chaser dragonfly</name>
    <name type="synonym">Libellula fulva</name>
    <dbReference type="NCBI Taxonomy" id="123851"/>
    <lineage>
        <taxon>Eukaryota</taxon>
        <taxon>Metazoa</taxon>
        <taxon>Ecdysozoa</taxon>
        <taxon>Arthropoda</taxon>
        <taxon>Hexapoda</taxon>
        <taxon>Insecta</taxon>
        <taxon>Pterygota</taxon>
        <taxon>Palaeoptera</taxon>
        <taxon>Odonata</taxon>
        <taxon>Epiprocta</taxon>
        <taxon>Anisoptera</taxon>
        <taxon>Libelluloidea</taxon>
        <taxon>Libellulidae</taxon>
        <taxon>Ladona</taxon>
    </lineage>
</organism>
<gene>
    <name evidence="2" type="ORF">J437_LFUL006611</name>
</gene>
<reference evidence="2" key="1">
    <citation type="submission" date="2013-04" db="EMBL/GenBank/DDBJ databases">
        <authorList>
            <person name="Qu J."/>
            <person name="Murali S.C."/>
            <person name="Bandaranaike D."/>
            <person name="Bellair M."/>
            <person name="Blankenburg K."/>
            <person name="Chao H."/>
            <person name="Dinh H."/>
            <person name="Doddapaneni H."/>
            <person name="Downs B."/>
            <person name="Dugan-Rocha S."/>
            <person name="Elkadiri S."/>
            <person name="Gnanaolivu R.D."/>
            <person name="Hernandez B."/>
            <person name="Javaid M."/>
            <person name="Jayaseelan J.C."/>
            <person name="Lee S."/>
            <person name="Li M."/>
            <person name="Ming W."/>
            <person name="Munidasa M."/>
            <person name="Muniz J."/>
            <person name="Nguyen L."/>
            <person name="Ongeri F."/>
            <person name="Osuji N."/>
            <person name="Pu L.-L."/>
            <person name="Puazo M."/>
            <person name="Qu C."/>
            <person name="Quiroz J."/>
            <person name="Raj R."/>
            <person name="Weissenberger G."/>
            <person name="Xin Y."/>
            <person name="Zou X."/>
            <person name="Han Y."/>
            <person name="Richards S."/>
            <person name="Worley K."/>
            <person name="Muzny D."/>
            <person name="Gibbs R."/>
        </authorList>
    </citation>
    <scope>NUCLEOTIDE SEQUENCE</scope>
    <source>
        <strain evidence="2">Sampled in the wild</strain>
    </source>
</reference>
<evidence type="ECO:0000256" key="1">
    <source>
        <dbReference type="SAM" id="MobiDB-lite"/>
    </source>
</evidence>
<sequence length="154" mass="18091">MNTVDRQDQQLVSFPITRRYAKGYHKVFFYMMDMVVYNMCVLYKKISGKRIQFDDFREDLAEKILEGVKLPKYKRCGRPPSGPSPMCFQVVNWGHFPNRIPPKHQPCACLCRHRDMTEINKKGYSNQEVELGKAKRNGKGGNWTEEYEEDDSND</sequence>
<comment type="caution">
    <text evidence="2">The sequence shown here is derived from an EMBL/GenBank/DDBJ whole genome shotgun (WGS) entry which is preliminary data.</text>
</comment>
<reference evidence="2" key="2">
    <citation type="submission" date="2017-10" db="EMBL/GenBank/DDBJ databases">
        <title>Ladona fulva Genome sequencing and assembly.</title>
        <authorList>
            <person name="Murali S."/>
            <person name="Richards S."/>
            <person name="Bandaranaike D."/>
            <person name="Bellair M."/>
            <person name="Blankenburg K."/>
            <person name="Chao H."/>
            <person name="Dinh H."/>
            <person name="Doddapaneni H."/>
            <person name="Dugan-Rocha S."/>
            <person name="Elkadiri S."/>
            <person name="Gnanaolivu R."/>
            <person name="Hernandez B."/>
            <person name="Skinner E."/>
            <person name="Javaid M."/>
            <person name="Lee S."/>
            <person name="Li M."/>
            <person name="Ming W."/>
            <person name="Munidasa M."/>
            <person name="Muniz J."/>
            <person name="Nguyen L."/>
            <person name="Hughes D."/>
            <person name="Osuji N."/>
            <person name="Pu L.-L."/>
            <person name="Puazo M."/>
            <person name="Qu C."/>
            <person name="Quiroz J."/>
            <person name="Raj R."/>
            <person name="Weissenberger G."/>
            <person name="Xin Y."/>
            <person name="Zou X."/>
            <person name="Han Y."/>
            <person name="Worley K."/>
            <person name="Muzny D."/>
            <person name="Gibbs R."/>
        </authorList>
    </citation>
    <scope>NUCLEOTIDE SEQUENCE</scope>
    <source>
        <strain evidence="2">Sampled in the wild</strain>
    </source>
</reference>
<protein>
    <recommendedName>
        <fullName evidence="4">PiggyBac transposable element-derived protein domain-containing protein</fullName>
    </recommendedName>
</protein>
<accession>A0A8K0KIC2</accession>
<evidence type="ECO:0000313" key="3">
    <source>
        <dbReference type="Proteomes" id="UP000792457"/>
    </source>
</evidence>
<feature type="region of interest" description="Disordered" evidence="1">
    <location>
        <begin position="122"/>
        <end position="154"/>
    </location>
</feature>